<proteinExistence type="inferred from homology"/>
<keyword evidence="8" id="KW-1185">Reference proteome</keyword>
<dbReference type="OrthoDB" id="9784339at2"/>
<dbReference type="EC" id="3.1.3.48" evidence="2"/>
<sequence length="158" mass="17041">MRVLFVCLGNICRSPTAEGVFRRRLEERGLAGRVEVDSCGIGAWHVGKAPDPRAMEAAARRGVDLSALRARQLADGDFARFDYLLAMDHDNLAAIEARRPAECEAHVGLFLAFAGYHGRAVPDPYFGGESGFEEVLDLVEAAAGGLIAELEARLEPSS</sequence>
<evidence type="ECO:0000256" key="4">
    <source>
        <dbReference type="ARBA" id="ARBA00022912"/>
    </source>
</evidence>
<dbReference type="EMBL" id="PNRE01000061">
    <property type="protein sequence ID" value="PMR68700.1"/>
    <property type="molecule type" value="Genomic_DNA"/>
</dbReference>
<dbReference type="InterPro" id="IPR036196">
    <property type="entry name" value="Ptyr_pPase_sf"/>
</dbReference>
<dbReference type="CDD" id="cd16343">
    <property type="entry name" value="LMWPTP"/>
    <property type="match status" value="1"/>
</dbReference>
<dbReference type="Proteomes" id="UP000235346">
    <property type="component" value="Unassembled WGS sequence"/>
</dbReference>
<protein>
    <recommendedName>
        <fullName evidence="2">protein-tyrosine-phosphatase</fullName>
        <ecNumber evidence="2">3.1.3.48</ecNumber>
    </recommendedName>
</protein>
<dbReference type="FunFam" id="3.40.50.2300:FF:000113">
    <property type="entry name" value="Low molecular weight protein-tyrosine-phosphatase"/>
    <property type="match status" value="1"/>
</dbReference>
<gene>
    <name evidence="7" type="ORF">C1H66_13640</name>
</gene>
<dbReference type="SUPFAM" id="SSF52788">
    <property type="entry name" value="Phosphotyrosine protein phosphatases I"/>
    <property type="match status" value="1"/>
</dbReference>
<comment type="similarity">
    <text evidence="1">Belongs to the low molecular weight phosphotyrosine protein phosphatase family.</text>
</comment>
<dbReference type="PANTHER" id="PTHR11717:SF7">
    <property type="entry name" value="LOW MOLECULAR WEIGHT PHOSPHOTYROSINE PROTEIN PHOSPHATASE"/>
    <property type="match status" value="1"/>
</dbReference>
<evidence type="ECO:0000256" key="5">
    <source>
        <dbReference type="PIRSR" id="PIRSR617867-1"/>
    </source>
</evidence>
<dbReference type="Gene3D" id="3.40.50.2300">
    <property type="match status" value="1"/>
</dbReference>
<evidence type="ECO:0000259" key="6">
    <source>
        <dbReference type="SMART" id="SM00226"/>
    </source>
</evidence>
<dbReference type="InterPro" id="IPR017867">
    <property type="entry name" value="Tyr_phospatase_low_mol_wt"/>
</dbReference>
<dbReference type="Pfam" id="PF01451">
    <property type="entry name" value="LMWPc"/>
    <property type="match status" value="1"/>
</dbReference>
<feature type="active site" description="Nucleophile" evidence="5">
    <location>
        <position position="13"/>
    </location>
</feature>
<feature type="active site" description="Proton donor" evidence="5">
    <location>
        <position position="123"/>
    </location>
</feature>
<name>A0A2N7TKH6_9GAMM</name>
<evidence type="ECO:0000313" key="7">
    <source>
        <dbReference type="EMBL" id="PMR68700.1"/>
    </source>
</evidence>
<keyword evidence="4" id="KW-0904">Protein phosphatase</keyword>
<reference evidence="7 8" key="1">
    <citation type="submission" date="2018-01" db="EMBL/GenBank/DDBJ databases">
        <title>Halomonas endophytica sp. nov., isolated from storage liquid in the stems of Populus euphratica.</title>
        <authorList>
            <person name="Chen C."/>
        </authorList>
    </citation>
    <scope>NUCLEOTIDE SEQUENCE [LARGE SCALE GENOMIC DNA]</scope>
    <source>
        <strain evidence="7 8">DSM 26881</strain>
    </source>
</reference>
<dbReference type="PANTHER" id="PTHR11717">
    <property type="entry name" value="LOW MOLECULAR WEIGHT PROTEIN TYROSINE PHOSPHATASE"/>
    <property type="match status" value="1"/>
</dbReference>
<accession>A0A2N7TKH6</accession>
<organism evidence="7 8">
    <name type="scientific">Halomonas heilongjiangensis</name>
    <dbReference type="NCBI Taxonomy" id="1387883"/>
    <lineage>
        <taxon>Bacteria</taxon>
        <taxon>Pseudomonadati</taxon>
        <taxon>Pseudomonadota</taxon>
        <taxon>Gammaproteobacteria</taxon>
        <taxon>Oceanospirillales</taxon>
        <taxon>Halomonadaceae</taxon>
        <taxon>Halomonas</taxon>
    </lineage>
</organism>
<dbReference type="PRINTS" id="PR00719">
    <property type="entry name" value="LMWPTPASE"/>
</dbReference>
<feature type="domain" description="Phosphotyrosine protein phosphatase I" evidence="6">
    <location>
        <begin position="1"/>
        <end position="149"/>
    </location>
</feature>
<dbReference type="RefSeq" id="WP_102628434.1">
    <property type="nucleotide sequence ID" value="NZ_PDOH01000039.1"/>
</dbReference>
<keyword evidence="3" id="KW-0378">Hydrolase</keyword>
<evidence type="ECO:0000313" key="8">
    <source>
        <dbReference type="Proteomes" id="UP000235346"/>
    </source>
</evidence>
<dbReference type="InterPro" id="IPR023485">
    <property type="entry name" value="Ptyr_pPase"/>
</dbReference>
<comment type="caution">
    <text evidence="7">The sequence shown here is derived from an EMBL/GenBank/DDBJ whole genome shotgun (WGS) entry which is preliminary data.</text>
</comment>
<evidence type="ECO:0000256" key="2">
    <source>
        <dbReference type="ARBA" id="ARBA00013064"/>
    </source>
</evidence>
<evidence type="ECO:0000256" key="3">
    <source>
        <dbReference type="ARBA" id="ARBA00022801"/>
    </source>
</evidence>
<evidence type="ECO:0000256" key="1">
    <source>
        <dbReference type="ARBA" id="ARBA00011063"/>
    </source>
</evidence>
<dbReference type="GO" id="GO:0004725">
    <property type="term" value="F:protein tyrosine phosphatase activity"/>
    <property type="evidence" value="ECO:0007669"/>
    <property type="project" value="UniProtKB-EC"/>
</dbReference>
<feature type="active site" description="Nucleophile" evidence="5">
    <location>
        <position position="7"/>
    </location>
</feature>
<dbReference type="InterPro" id="IPR050438">
    <property type="entry name" value="LMW_PTPase"/>
</dbReference>
<dbReference type="SMART" id="SM00226">
    <property type="entry name" value="LMWPc"/>
    <property type="match status" value="1"/>
</dbReference>
<dbReference type="AlphaFoldDB" id="A0A2N7TKH6"/>